<feature type="region of interest" description="Disordered" evidence="1">
    <location>
        <begin position="1"/>
        <end position="20"/>
    </location>
</feature>
<evidence type="ECO:0000256" key="1">
    <source>
        <dbReference type="SAM" id="MobiDB-lite"/>
    </source>
</evidence>
<evidence type="ECO:0000313" key="2">
    <source>
        <dbReference type="EMBL" id="MFD1657146.1"/>
    </source>
</evidence>
<keyword evidence="3" id="KW-1185">Reference proteome</keyword>
<reference evidence="3" key="1">
    <citation type="journal article" date="2019" name="Int. J. Syst. Evol. Microbiol.">
        <title>The Global Catalogue of Microorganisms (GCM) 10K type strain sequencing project: providing services to taxonomists for standard genome sequencing and annotation.</title>
        <authorList>
            <consortium name="The Broad Institute Genomics Platform"/>
            <consortium name="The Broad Institute Genome Sequencing Center for Infectious Disease"/>
            <person name="Wu L."/>
            <person name="Ma J."/>
        </authorList>
    </citation>
    <scope>NUCLEOTIDE SEQUENCE [LARGE SCALE GENOMIC DNA]</scope>
    <source>
        <strain evidence="3">CGMCC 1.12470</strain>
    </source>
</reference>
<sequence>MQDEGRHRVAEQQVHHPVDDEERLLDEQHMGVPVQWAAAPSSHSSTDRCFSHSRWVALCSSAGDRIRSR</sequence>
<gene>
    <name evidence="2" type="ORF">ACFSL4_02580</name>
</gene>
<proteinExistence type="predicted"/>
<feature type="compositionally biased region" description="Basic and acidic residues" evidence="1">
    <location>
        <begin position="1"/>
        <end position="18"/>
    </location>
</feature>
<comment type="caution">
    <text evidence="2">The sequence shown here is derived from an EMBL/GenBank/DDBJ whole genome shotgun (WGS) entry which is preliminary data.</text>
</comment>
<dbReference type="Proteomes" id="UP001597261">
    <property type="component" value="Unassembled WGS sequence"/>
</dbReference>
<dbReference type="RefSeq" id="WP_381077832.1">
    <property type="nucleotide sequence ID" value="NZ_JBHUDX010000005.1"/>
</dbReference>
<protein>
    <submittedName>
        <fullName evidence="2">Uncharacterized protein</fullName>
    </submittedName>
</protein>
<evidence type="ECO:0000313" key="3">
    <source>
        <dbReference type="Proteomes" id="UP001597261"/>
    </source>
</evidence>
<dbReference type="EMBL" id="JBHUDX010000005">
    <property type="protein sequence ID" value="MFD1657146.1"/>
    <property type="molecule type" value="Genomic_DNA"/>
</dbReference>
<feature type="non-terminal residue" evidence="2">
    <location>
        <position position="69"/>
    </location>
</feature>
<accession>A0ABW4IKV7</accession>
<organism evidence="2 3">
    <name type="scientific">Streptomyces caeni</name>
    <dbReference type="NCBI Taxonomy" id="2307231"/>
    <lineage>
        <taxon>Bacteria</taxon>
        <taxon>Bacillati</taxon>
        <taxon>Actinomycetota</taxon>
        <taxon>Actinomycetes</taxon>
        <taxon>Kitasatosporales</taxon>
        <taxon>Streptomycetaceae</taxon>
        <taxon>Streptomyces</taxon>
    </lineage>
</organism>
<name>A0ABW4IKV7_9ACTN</name>